<evidence type="ECO:0000313" key="6">
    <source>
        <dbReference type="Proteomes" id="UP000462014"/>
    </source>
</evidence>
<protein>
    <submittedName>
        <fullName evidence="5">TetR family transcriptional regulator</fullName>
    </submittedName>
</protein>
<evidence type="ECO:0000256" key="3">
    <source>
        <dbReference type="SAM" id="Phobius"/>
    </source>
</evidence>
<dbReference type="AlphaFoldDB" id="A0A7K1SYX6"/>
<dbReference type="PANTHER" id="PTHR43479">
    <property type="entry name" value="ACREF/ENVCD OPERON REPRESSOR-RELATED"/>
    <property type="match status" value="1"/>
</dbReference>
<sequence>MSVRDNKTEQLIKDTAKRIFFAEGKLHATTQEIADAAGINRTLLHYYFRSRDILFKQVFEEAMLTIRARMDEIFESGELFKEKIEKLIAVFLQEAILYPYREIFVITELNSNSKAVPMVSEQQKMQFFLNQIEEEMKAGNIKKMDPRHFVMNLFALMAYPLIAASLNKNIFNLNNDDYLALMHERKAVILQTIYS</sequence>
<dbReference type="Pfam" id="PF00440">
    <property type="entry name" value="TetR_N"/>
    <property type="match status" value="1"/>
</dbReference>
<dbReference type="Proteomes" id="UP000462014">
    <property type="component" value="Unassembled WGS sequence"/>
</dbReference>
<gene>
    <name evidence="5" type="ORF">GO621_13390</name>
</gene>
<dbReference type="SUPFAM" id="SSF46689">
    <property type="entry name" value="Homeodomain-like"/>
    <property type="match status" value="1"/>
</dbReference>
<dbReference type="RefSeq" id="WP_157567870.1">
    <property type="nucleotide sequence ID" value="NZ_WPIK01000011.1"/>
</dbReference>
<feature type="domain" description="HTH tetR-type" evidence="4">
    <location>
        <begin position="6"/>
        <end position="66"/>
    </location>
</feature>
<dbReference type="InterPro" id="IPR009057">
    <property type="entry name" value="Homeodomain-like_sf"/>
</dbReference>
<keyword evidence="3" id="KW-0472">Membrane</keyword>
<feature type="DNA-binding region" description="H-T-H motif" evidence="2">
    <location>
        <begin position="29"/>
        <end position="48"/>
    </location>
</feature>
<dbReference type="InterPro" id="IPR001647">
    <property type="entry name" value="HTH_TetR"/>
</dbReference>
<evidence type="ECO:0000256" key="1">
    <source>
        <dbReference type="ARBA" id="ARBA00023125"/>
    </source>
</evidence>
<keyword evidence="1 2" id="KW-0238">DNA-binding</keyword>
<dbReference type="PANTHER" id="PTHR43479:SF11">
    <property type="entry name" value="ACREF_ENVCD OPERON REPRESSOR-RELATED"/>
    <property type="match status" value="1"/>
</dbReference>
<evidence type="ECO:0000259" key="4">
    <source>
        <dbReference type="PROSITE" id="PS50977"/>
    </source>
</evidence>
<accession>A0A7K1SYX6</accession>
<keyword evidence="3" id="KW-0812">Transmembrane</keyword>
<dbReference type="Gene3D" id="1.10.357.10">
    <property type="entry name" value="Tetracycline Repressor, domain 2"/>
    <property type="match status" value="1"/>
</dbReference>
<reference evidence="5 6" key="1">
    <citation type="submission" date="2019-12" db="EMBL/GenBank/DDBJ databases">
        <title>Mucilaginibacter sp. HMF7410 genome sequencing and assembly.</title>
        <authorList>
            <person name="Kang H."/>
            <person name="Cha I."/>
            <person name="Kim H."/>
            <person name="Joh K."/>
        </authorList>
    </citation>
    <scope>NUCLEOTIDE SEQUENCE [LARGE SCALE GENOMIC DNA]</scope>
    <source>
        <strain evidence="5 6">HMF7410</strain>
    </source>
</reference>
<dbReference type="EMBL" id="WPIK01000011">
    <property type="protein sequence ID" value="MVN22526.1"/>
    <property type="molecule type" value="Genomic_DNA"/>
</dbReference>
<dbReference type="InterPro" id="IPR036271">
    <property type="entry name" value="Tet_transcr_reg_TetR-rel_C_sf"/>
</dbReference>
<dbReference type="InterPro" id="IPR050624">
    <property type="entry name" value="HTH-type_Tx_Regulator"/>
</dbReference>
<feature type="transmembrane region" description="Helical" evidence="3">
    <location>
        <begin position="149"/>
        <end position="166"/>
    </location>
</feature>
<dbReference type="PROSITE" id="PS50977">
    <property type="entry name" value="HTH_TETR_2"/>
    <property type="match status" value="1"/>
</dbReference>
<evidence type="ECO:0000313" key="5">
    <source>
        <dbReference type="EMBL" id="MVN22526.1"/>
    </source>
</evidence>
<keyword evidence="3" id="KW-1133">Transmembrane helix</keyword>
<evidence type="ECO:0000256" key="2">
    <source>
        <dbReference type="PROSITE-ProRule" id="PRU00335"/>
    </source>
</evidence>
<proteinExistence type="predicted"/>
<comment type="caution">
    <text evidence="5">The sequence shown here is derived from an EMBL/GenBank/DDBJ whole genome shotgun (WGS) entry which is preliminary data.</text>
</comment>
<keyword evidence="6" id="KW-1185">Reference proteome</keyword>
<dbReference type="SUPFAM" id="SSF48498">
    <property type="entry name" value="Tetracyclin repressor-like, C-terminal domain"/>
    <property type="match status" value="1"/>
</dbReference>
<organism evidence="5 6">
    <name type="scientific">Mucilaginibacter arboris</name>
    <dbReference type="NCBI Taxonomy" id="2682090"/>
    <lineage>
        <taxon>Bacteria</taxon>
        <taxon>Pseudomonadati</taxon>
        <taxon>Bacteroidota</taxon>
        <taxon>Sphingobacteriia</taxon>
        <taxon>Sphingobacteriales</taxon>
        <taxon>Sphingobacteriaceae</taxon>
        <taxon>Mucilaginibacter</taxon>
    </lineage>
</organism>
<dbReference type="GO" id="GO:0003677">
    <property type="term" value="F:DNA binding"/>
    <property type="evidence" value="ECO:0007669"/>
    <property type="project" value="UniProtKB-UniRule"/>
</dbReference>
<name>A0A7K1SYX6_9SPHI</name>